<evidence type="ECO:0000313" key="1">
    <source>
        <dbReference type="EMBL" id="TGN20721.1"/>
    </source>
</evidence>
<evidence type="ECO:0008006" key="3">
    <source>
        <dbReference type="Google" id="ProtNLM"/>
    </source>
</evidence>
<evidence type="ECO:0000313" key="2">
    <source>
        <dbReference type="Proteomes" id="UP000298058"/>
    </source>
</evidence>
<proteinExistence type="predicted"/>
<organism evidence="1 2">
    <name type="scientific">Leptospira idonii</name>
    <dbReference type="NCBI Taxonomy" id="1193500"/>
    <lineage>
        <taxon>Bacteria</taxon>
        <taxon>Pseudomonadati</taxon>
        <taxon>Spirochaetota</taxon>
        <taxon>Spirochaetia</taxon>
        <taxon>Leptospirales</taxon>
        <taxon>Leptospiraceae</taxon>
        <taxon>Leptospira</taxon>
    </lineage>
</organism>
<keyword evidence="2" id="KW-1185">Reference proteome</keyword>
<reference evidence="1" key="1">
    <citation type="journal article" date="2019" name="PLoS Negl. Trop. Dis.">
        <title>Revisiting the worldwide diversity of Leptospira species in the environment.</title>
        <authorList>
            <person name="Vincent A.T."/>
            <person name="Schiettekatte O."/>
            <person name="Bourhy P."/>
            <person name="Veyrier F.J."/>
            <person name="Picardeau M."/>
        </authorList>
    </citation>
    <scope>NUCLEOTIDE SEQUENCE [LARGE SCALE GENOMIC DNA]</scope>
    <source>
        <strain evidence="1">201300427</strain>
    </source>
</reference>
<dbReference type="EMBL" id="RQHW01000008">
    <property type="protein sequence ID" value="TGN20721.1"/>
    <property type="molecule type" value="Genomic_DNA"/>
</dbReference>
<gene>
    <name evidence="1" type="ORF">EHS15_02365</name>
</gene>
<dbReference type="Proteomes" id="UP000298058">
    <property type="component" value="Unassembled WGS sequence"/>
</dbReference>
<accession>A0A4R9M418</accession>
<sequence length="479" mass="53988">MKNRRPFCFLVLLLISVGSPSYLLSQNLKMGGVRVWDHEKRQFGEVSDLEVAQGKIKSIKASPRVSGGEVRYLLPGFCDASVNLGSNSFGGGTTKDNLSVYLQSFISTGFSHVESVGDPDLTRVREEITKGKWVGPILLQSQKPILLSSHVSEPPGPTKQYQMVGLEDAKISISETKEQRTRHLPVFLKKKDGLSFPQTNLFQWRKDWEGKNYIPIIYSFSEELAWQDALDTGYLVIFQPMPPHSRLSSIQTRSFQWAPILNVAYFQSMKENPVLLKERIREIAQLHPVFREQLMDGFLSTLPEVGDPTISQESFQDFQGIWKTFKEHPNLKQKLIFASGSGHWGAFPGVAAIQEAYLWEEAWKETRGDFVVPTSEPETSFWKKLFSFSPKEKVLLPTHSDQESIPENRIDLLQILTEKTCGFIGADHEGKIKTGGPAHFSVFKENPLKRTSGIFAIESMVLGGKLVYTPKPQKVGKKP</sequence>
<name>A0A4R9M418_9LEPT</name>
<dbReference type="AlphaFoldDB" id="A0A4R9M418"/>
<comment type="caution">
    <text evidence="1">The sequence shown here is derived from an EMBL/GenBank/DDBJ whole genome shotgun (WGS) entry which is preliminary data.</text>
</comment>
<dbReference type="OrthoDB" id="339103at2"/>
<protein>
    <recommendedName>
        <fullName evidence="3">Amidohydrolase</fullName>
    </recommendedName>
</protein>